<feature type="region of interest" description="Disordered" evidence="1">
    <location>
        <begin position="55"/>
        <end position="78"/>
    </location>
</feature>
<keyword evidence="5" id="KW-1185">Reference proteome</keyword>
<dbReference type="GO" id="GO:0005737">
    <property type="term" value="C:cytoplasm"/>
    <property type="evidence" value="ECO:0007669"/>
    <property type="project" value="TreeGrafter"/>
</dbReference>
<accession>A0A4P9WUT9</accession>
<dbReference type="GO" id="GO:0005634">
    <property type="term" value="C:nucleus"/>
    <property type="evidence" value="ECO:0007669"/>
    <property type="project" value="TreeGrafter"/>
</dbReference>
<reference evidence="2" key="3">
    <citation type="submission" date="2018-08" db="EMBL/GenBank/DDBJ databases">
        <title>Leveraging single-cell genomics to expand the Fungal Tree of Life.</title>
        <authorList>
            <consortium name="DOE Joint Genome Institute"/>
            <person name="Ahrendt S.R."/>
            <person name="Quandt C.A."/>
            <person name="Ciobanu D."/>
            <person name="Clum A."/>
            <person name="Salamov A."/>
            <person name="Andreopoulos B."/>
            <person name="Cheng J.-F."/>
            <person name="Woyke T."/>
            <person name="Pelin A."/>
            <person name="Henrissat B."/>
            <person name="Reynolds N."/>
            <person name="Benny G.L."/>
            <person name="Smith M.E."/>
            <person name="James T.Y."/>
            <person name="Grigoriev I.V."/>
        </authorList>
    </citation>
    <scope>NUCLEOTIDE SEQUENCE</scope>
    <source>
        <strain evidence="2">ATCC 52028</strain>
    </source>
</reference>
<dbReference type="Proteomes" id="UP000268535">
    <property type="component" value="Unassembled WGS sequence"/>
</dbReference>
<dbReference type="EMBL" id="ML014432">
    <property type="protein sequence ID" value="RKO98448.1"/>
    <property type="molecule type" value="Genomic_DNA"/>
</dbReference>
<dbReference type="Pfam" id="PF10303">
    <property type="entry name" value="DUF2408"/>
    <property type="match status" value="1"/>
</dbReference>
<reference evidence="4 5" key="1">
    <citation type="journal article" date="2018" name="Nat. Microbiol.">
        <title>Leveraging single-cell genomics to expand the fungal tree of life.</title>
        <authorList>
            <person name="Ahrendt S.R."/>
            <person name="Quandt C.A."/>
            <person name="Ciobanu D."/>
            <person name="Clum A."/>
            <person name="Salamov A."/>
            <person name="Andreopoulos B."/>
            <person name="Cheng J.F."/>
            <person name="Woyke T."/>
            <person name="Pelin A."/>
            <person name="Henrissat B."/>
            <person name="Reynolds N.K."/>
            <person name="Benny G.L."/>
            <person name="Smith M.E."/>
            <person name="James T.Y."/>
            <person name="Grigoriev I.V."/>
        </authorList>
    </citation>
    <scope>NUCLEOTIDE SEQUENCE [LARGE SCALE GENOMIC DNA]</scope>
    <source>
        <strain evidence="4 5">ATCC 52028</strain>
    </source>
</reference>
<dbReference type="AlphaFoldDB" id="A0A4P9WUT9"/>
<protein>
    <submittedName>
        <fullName evidence="2">Uncharacterized protein</fullName>
    </submittedName>
</protein>
<proteinExistence type="predicted"/>
<dbReference type="PANTHER" id="PTHR28086">
    <property type="entry name" value="UPF0662 PROTEIN YPL260W"/>
    <property type="match status" value="1"/>
</dbReference>
<evidence type="ECO:0000313" key="2">
    <source>
        <dbReference type="EMBL" id="RKO97054.1"/>
    </source>
</evidence>
<dbReference type="OrthoDB" id="2011986at2759"/>
<dbReference type="STRING" id="1555241.A0A4P9WUT9"/>
<dbReference type="EMBL" id="ML009435">
    <property type="protein sequence ID" value="RKO97054.1"/>
    <property type="molecule type" value="Genomic_DNA"/>
</dbReference>
<dbReference type="PANTHER" id="PTHR28086:SF1">
    <property type="entry name" value="CU(2+) SUPPRESSING AND BLEOMYCIN SENSITIVE PROTEIN 1"/>
    <property type="match status" value="1"/>
</dbReference>
<gene>
    <name evidence="2" type="ORF">CAUPRSCDRAFT_7091</name>
    <name evidence="3" type="ORF">CXG81DRAFT_15916</name>
</gene>
<evidence type="ECO:0000313" key="5">
    <source>
        <dbReference type="Proteomes" id="UP000274922"/>
    </source>
</evidence>
<evidence type="ECO:0000313" key="4">
    <source>
        <dbReference type="Proteomes" id="UP000268535"/>
    </source>
</evidence>
<reference evidence="3" key="2">
    <citation type="submission" date="2018-04" db="EMBL/GenBank/DDBJ databases">
        <title>Leveraging single-cell genomics to expand the Fungal Tree of Life.</title>
        <authorList>
            <consortium name="DOE Joint Genome Institute"/>
            <person name="Ahrendt S.R."/>
            <person name="Quandt C.A."/>
            <person name="Ciobanu D."/>
            <person name="Clum A."/>
            <person name="Salamov A."/>
            <person name="Andreopoulos B."/>
            <person name="Cheng J.-F."/>
            <person name="Woyke T."/>
            <person name="Pelin A."/>
            <person name="Henrissat B."/>
            <person name="Benny G.L."/>
            <person name="Smith M.E."/>
            <person name="James T.Y."/>
            <person name="Grigoriev I.V."/>
        </authorList>
    </citation>
    <scope>NUCLEOTIDE SEQUENCE</scope>
    <source>
        <strain evidence="3">ATCC 52028</strain>
    </source>
</reference>
<name>A0A4P9WUT9_9FUNG</name>
<feature type="compositionally biased region" description="Low complexity" evidence="1">
    <location>
        <begin position="59"/>
        <end position="78"/>
    </location>
</feature>
<organism evidence="2 4">
    <name type="scientific">Caulochytrium protostelioides</name>
    <dbReference type="NCBI Taxonomy" id="1555241"/>
    <lineage>
        <taxon>Eukaryota</taxon>
        <taxon>Fungi</taxon>
        <taxon>Fungi incertae sedis</taxon>
        <taxon>Chytridiomycota</taxon>
        <taxon>Chytridiomycota incertae sedis</taxon>
        <taxon>Chytridiomycetes</taxon>
        <taxon>Caulochytriales</taxon>
        <taxon>Caulochytriaceae</taxon>
        <taxon>Caulochytrium</taxon>
    </lineage>
</organism>
<evidence type="ECO:0000256" key="1">
    <source>
        <dbReference type="SAM" id="MobiDB-lite"/>
    </source>
</evidence>
<sequence>MAVIPEDEAEVTAELQDILHAIPDPLHALLTDDLSALWPRVQTCVKKLQIIRSNRTKSSSDTPGSATTAPSATYHRPGPVLVPVPSLVKINDGGSSATGVEIPPDDLYRTRADILLDLIEPMFQRSWSQSGPISQQMYPVYLRLVRTMIQMREALTSGLFTQDDINRFEGNLLDFQRKIEAIQILVKSWLERSAEIASGTSTPLMHQQLASCTHRRASNFVAAMSQELSALDPALRPLHTRLVELRRELDTLALRATQGPHAVSLLEIQVLQDAIREIDALRVDGAFRSKEGLRYALQGQGILRGILEDCFEMTHELLAARDTVTSANPLRETYEELIRLRAQLHAWVAQDGVKPASDALIQIQRSLGEIDNKRTDGKFMDSDGTIPEGQAVLHQLLHGCYRLVHRLQVQEDEPSSETLDPSLVTIHQQLQTLHKCMDELQRWAISLTPSEQVPYRLKLRAITTRCGRDPETDHFLNEEGLVPKDGQEMLIRLYKQCEALLDSLAESDDEFIEHEVSSVADRNASDADVALCQDRGSVDFSSHTGQMSPGLPLPSRC</sequence>
<dbReference type="InterPro" id="IPR018810">
    <property type="entry name" value="UPF0662"/>
</dbReference>
<evidence type="ECO:0000313" key="3">
    <source>
        <dbReference type="EMBL" id="RKO98448.1"/>
    </source>
</evidence>
<dbReference type="Proteomes" id="UP000274922">
    <property type="component" value="Unassembled WGS sequence"/>
</dbReference>